<accession>A0A0F8ZHE3</accession>
<reference evidence="3" key="1">
    <citation type="journal article" date="2015" name="Nature">
        <title>Complex archaea that bridge the gap between prokaryotes and eukaryotes.</title>
        <authorList>
            <person name="Spang A."/>
            <person name="Saw J.H."/>
            <person name="Jorgensen S.L."/>
            <person name="Zaremba-Niedzwiedzka K."/>
            <person name="Martijn J."/>
            <person name="Lind A.E."/>
            <person name="van Eijk R."/>
            <person name="Schleper C."/>
            <person name="Guy L."/>
            <person name="Ettema T.J."/>
        </authorList>
    </citation>
    <scope>NUCLEOTIDE SEQUENCE</scope>
</reference>
<dbReference type="InterPro" id="IPR050811">
    <property type="entry name" value="Phosphate_ABC_transporter"/>
</dbReference>
<feature type="non-terminal residue" evidence="3">
    <location>
        <position position="1"/>
    </location>
</feature>
<feature type="domain" description="PBP" evidence="2">
    <location>
        <begin position="1"/>
        <end position="189"/>
    </location>
</feature>
<organism evidence="3">
    <name type="scientific">marine sediment metagenome</name>
    <dbReference type="NCBI Taxonomy" id="412755"/>
    <lineage>
        <taxon>unclassified sequences</taxon>
        <taxon>metagenomes</taxon>
        <taxon>ecological metagenomes</taxon>
    </lineage>
</organism>
<proteinExistence type="predicted"/>
<dbReference type="AlphaFoldDB" id="A0A0F8ZHE3"/>
<dbReference type="EMBL" id="LAZR01051310">
    <property type="protein sequence ID" value="KKK85440.1"/>
    <property type="molecule type" value="Genomic_DNA"/>
</dbReference>
<dbReference type="PANTHER" id="PTHR30570">
    <property type="entry name" value="PERIPLASMIC PHOSPHATE BINDING COMPONENT OF PHOSPHATE ABC TRANSPORTER"/>
    <property type="match status" value="1"/>
</dbReference>
<evidence type="ECO:0000256" key="1">
    <source>
        <dbReference type="ARBA" id="ARBA00022729"/>
    </source>
</evidence>
<gene>
    <name evidence="3" type="ORF">LCGC14_2773270</name>
</gene>
<evidence type="ECO:0000313" key="3">
    <source>
        <dbReference type="EMBL" id="KKK85440.1"/>
    </source>
</evidence>
<evidence type="ECO:0000259" key="2">
    <source>
        <dbReference type="Pfam" id="PF12849"/>
    </source>
</evidence>
<name>A0A0F8ZHE3_9ZZZZ</name>
<dbReference type="PANTHER" id="PTHR30570:SF1">
    <property type="entry name" value="PHOSPHATE-BINDING PROTEIN PSTS"/>
    <property type="match status" value="1"/>
</dbReference>
<sequence>PMKNAEIEQAKAKGVEPVPIMFALDGLAIITHESLPVKSLNLDEVASIFKGEITNWSKVGGPDMETSVYGRQSNSGTFVYFRDTVLKGDYAPSVRRMNGTAQIVEAVRKDKAAIGYVGIGYVVNEEGNIISDINVLNLASDANTTGVSPLESENVKSGKYPLSRPLFQYTNGIPTGKILEFVQFELSDEGQKLIEKEGYYPITSRHMEHNRSLGIIK</sequence>
<keyword evidence="1" id="KW-0732">Signal</keyword>
<dbReference type="CDD" id="cd13566">
    <property type="entry name" value="PBP2_phosphate"/>
    <property type="match status" value="1"/>
</dbReference>
<dbReference type="SUPFAM" id="SSF53850">
    <property type="entry name" value="Periplasmic binding protein-like II"/>
    <property type="match status" value="1"/>
</dbReference>
<dbReference type="Pfam" id="PF12849">
    <property type="entry name" value="PBP_like_2"/>
    <property type="match status" value="1"/>
</dbReference>
<dbReference type="InterPro" id="IPR024370">
    <property type="entry name" value="PBP_domain"/>
</dbReference>
<protein>
    <recommendedName>
        <fullName evidence="2">PBP domain-containing protein</fullName>
    </recommendedName>
</protein>
<comment type="caution">
    <text evidence="3">The sequence shown here is derived from an EMBL/GenBank/DDBJ whole genome shotgun (WGS) entry which is preliminary data.</text>
</comment>
<dbReference type="Gene3D" id="3.40.190.10">
    <property type="entry name" value="Periplasmic binding protein-like II"/>
    <property type="match status" value="1"/>
</dbReference>